<keyword evidence="7" id="KW-0418">Kinase</keyword>
<reference evidence="7" key="1">
    <citation type="journal article" date="2018" name="Nat. Plants">
        <title>Whole-genome landscape of Medicago truncatula symbiotic genes.</title>
        <authorList>
            <person name="Pecrix Y."/>
            <person name="Gamas P."/>
            <person name="Carrere S."/>
        </authorList>
    </citation>
    <scope>NUCLEOTIDE SEQUENCE</scope>
    <source>
        <tissue evidence="7">Leaves</tissue>
    </source>
</reference>
<dbReference type="PANTHER" id="PTHR48054">
    <property type="entry name" value="RECEPTOR KINASE-LIKE PROTEIN XA21"/>
    <property type="match status" value="1"/>
</dbReference>
<keyword evidence="2" id="KW-0433">Leucine-rich repeat</keyword>
<protein>
    <submittedName>
        <fullName evidence="7">Putative non-specific serine/threonine protein kinase</fullName>
        <ecNumber evidence="7">2.7.11.1</ecNumber>
    </submittedName>
</protein>
<dbReference type="InterPro" id="IPR001611">
    <property type="entry name" value="Leu-rich_rpt"/>
</dbReference>
<proteinExistence type="predicted"/>
<dbReference type="GO" id="GO:0004674">
    <property type="term" value="F:protein serine/threonine kinase activity"/>
    <property type="evidence" value="ECO:0007669"/>
    <property type="project" value="UniProtKB-KW"/>
</dbReference>
<dbReference type="EC" id="2.7.11.1" evidence="7"/>
<dbReference type="AlphaFoldDB" id="A0A396JUX2"/>
<keyword evidence="3" id="KW-0732">Signal</keyword>
<dbReference type="Gramene" id="rna5364">
    <property type="protein sequence ID" value="RHN81342.1"/>
    <property type="gene ID" value="gene5364"/>
</dbReference>
<evidence type="ECO:0000256" key="6">
    <source>
        <dbReference type="ARBA" id="ARBA00023180"/>
    </source>
</evidence>
<keyword evidence="7" id="KW-0723">Serine/threonine-protein kinase</keyword>
<dbReference type="PANTHER" id="PTHR48054:SF94">
    <property type="entry name" value="LEUCINE-RICH REPEAT RECEPTOR-LIKE PROTEIN FASCIATED EAR2"/>
    <property type="match status" value="1"/>
</dbReference>
<name>A0A396JUX2_MEDTR</name>
<evidence type="ECO:0000313" key="7">
    <source>
        <dbReference type="EMBL" id="RHN81342.1"/>
    </source>
</evidence>
<accession>A0A396JUX2</accession>
<keyword evidence="7" id="KW-0808">Transferase</keyword>
<dbReference type="Proteomes" id="UP000265566">
    <property type="component" value="Chromosome 1"/>
</dbReference>
<dbReference type="InterPro" id="IPR032675">
    <property type="entry name" value="LRR_dom_sf"/>
</dbReference>
<evidence type="ECO:0000256" key="2">
    <source>
        <dbReference type="ARBA" id="ARBA00022614"/>
    </source>
</evidence>
<dbReference type="EMBL" id="PSQE01000001">
    <property type="protein sequence ID" value="RHN81342.1"/>
    <property type="molecule type" value="Genomic_DNA"/>
</dbReference>
<comment type="subcellular location">
    <subcellularLocation>
        <location evidence="1">Membrane</location>
    </subcellularLocation>
</comment>
<evidence type="ECO:0000256" key="3">
    <source>
        <dbReference type="ARBA" id="ARBA00022729"/>
    </source>
</evidence>
<evidence type="ECO:0000256" key="1">
    <source>
        <dbReference type="ARBA" id="ARBA00004370"/>
    </source>
</evidence>
<gene>
    <name evidence="7" type="ORF">MtrunA17_Chr1g0197961</name>
</gene>
<evidence type="ECO:0000256" key="4">
    <source>
        <dbReference type="ARBA" id="ARBA00022737"/>
    </source>
</evidence>
<keyword evidence="5" id="KW-0472">Membrane</keyword>
<dbReference type="SUPFAM" id="SSF52058">
    <property type="entry name" value="L domain-like"/>
    <property type="match status" value="1"/>
</dbReference>
<keyword evidence="4" id="KW-0677">Repeat</keyword>
<dbReference type="InterPro" id="IPR052592">
    <property type="entry name" value="LRR-RLK"/>
</dbReference>
<sequence>MINPSIEYFNLSSLVTLYLSGNNFTSNLPNGFFNLTKDITSLDLAQNNIYGEIPSSLLNLQNLRHLDLSEKQLQGSVSHGIGQLANTLIFPSTC</sequence>
<dbReference type="Pfam" id="PF00560">
    <property type="entry name" value="LRR_1"/>
    <property type="match status" value="3"/>
</dbReference>
<keyword evidence="6" id="KW-0325">Glycoprotein</keyword>
<organism evidence="7">
    <name type="scientific">Medicago truncatula</name>
    <name type="common">Barrel medic</name>
    <name type="synonym">Medicago tribuloides</name>
    <dbReference type="NCBI Taxonomy" id="3880"/>
    <lineage>
        <taxon>Eukaryota</taxon>
        <taxon>Viridiplantae</taxon>
        <taxon>Streptophyta</taxon>
        <taxon>Embryophyta</taxon>
        <taxon>Tracheophyta</taxon>
        <taxon>Spermatophyta</taxon>
        <taxon>Magnoliopsida</taxon>
        <taxon>eudicotyledons</taxon>
        <taxon>Gunneridae</taxon>
        <taxon>Pentapetalae</taxon>
        <taxon>rosids</taxon>
        <taxon>fabids</taxon>
        <taxon>Fabales</taxon>
        <taxon>Fabaceae</taxon>
        <taxon>Papilionoideae</taxon>
        <taxon>50 kb inversion clade</taxon>
        <taxon>NPAAA clade</taxon>
        <taxon>Hologalegina</taxon>
        <taxon>IRL clade</taxon>
        <taxon>Trifolieae</taxon>
        <taxon>Medicago</taxon>
    </lineage>
</organism>
<evidence type="ECO:0000256" key="5">
    <source>
        <dbReference type="ARBA" id="ARBA00023136"/>
    </source>
</evidence>
<dbReference type="Gene3D" id="3.80.10.10">
    <property type="entry name" value="Ribonuclease Inhibitor"/>
    <property type="match status" value="1"/>
</dbReference>
<dbReference type="GO" id="GO:0016020">
    <property type="term" value="C:membrane"/>
    <property type="evidence" value="ECO:0007669"/>
    <property type="project" value="UniProtKB-SubCell"/>
</dbReference>
<comment type="caution">
    <text evidence="7">The sequence shown here is derived from an EMBL/GenBank/DDBJ whole genome shotgun (WGS) entry which is preliminary data.</text>
</comment>
<dbReference type="FunFam" id="3.80.10.10:FF:000041">
    <property type="entry name" value="LRR receptor-like serine/threonine-protein kinase ERECTA"/>
    <property type="match status" value="1"/>
</dbReference>